<dbReference type="GO" id="GO:0045271">
    <property type="term" value="C:respiratory chain complex I"/>
    <property type="evidence" value="ECO:0007669"/>
    <property type="project" value="InterPro"/>
</dbReference>
<evidence type="ECO:0000256" key="1">
    <source>
        <dbReference type="SAM" id="MobiDB-lite"/>
    </source>
</evidence>
<feature type="compositionally biased region" description="Basic and acidic residues" evidence="1">
    <location>
        <begin position="240"/>
        <end position="254"/>
    </location>
</feature>
<reference evidence="2 3" key="1">
    <citation type="submission" date="2017-06" db="EMBL/GenBank/DDBJ databases">
        <title>Aedes aegypti genome working group (AGWG) sequencing and assembly.</title>
        <authorList>
            <consortium name="Aedes aegypti Genome Working Group (AGWG)"/>
            <person name="Matthews B.J."/>
        </authorList>
    </citation>
    <scope>NUCLEOTIDE SEQUENCE [LARGE SCALE GENOMIC DNA]</scope>
    <source>
        <strain evidence="2 3">LVP_AGWG</strain>
    </source>
</reference>
<evidence type="ECO:0000313" key="3">
    <source>
        <dbReference type="Proteomes" id="UP000008820"/>
    </source>
</evidence>
<gene>
    <name evidence="2" type="primary">110675486</name>
</gene>
<dbReference type="AlphaFoldDB" id="A0A6I8U413"/>
<dbReference type="EnsemblMetazoa" id="AAEL022202-RA">
    <property type="protein sequence ID" value="AAEL022202-PA"/>
    <property type="gene ID" value="AAEL022202"/>
</dbReference>
<proteinExistence type="predicted"/>
<protein>
    <submittedName>
        <fullName evidence="2">Uncharacterized protein</fullName>
    </submittedName>
</protein>
<accession>A0A6I8U413</accession>
<dbReference type="GO" id="GO:0005739">
    <property type="term" value="C:mitochondrion"/>
    <property type="evidence" value="ECO:0007669"/>
    <property type="project" value="InterPro"/>
</dbReference>
<evidence type="ECO:0000313" key="2">
    <source>
        <dbReference type="EnsemblMetazoa" id="AAEL022202-PA"/>
    </source>
</evidence>
<feature type="compositionally biased region" description="Basic and acidic residues" evidence="1">
    <location>
        <begin position="187"/>
        <end position="202"/>
    </location>
</feature>
<feature type="compositionally biased region" description="Basic and acidic residues" evidence="1">
    <location>
        <begin position="214"/>
        <end position="231"/>
    </location>
</feature>
<sequence length="254" mass="28882">MLGFVKVASFQLSRRVCTNSQVYVLQNLYASKPSIRNQIKTDNFKSYEDLGKVKKFVFRELQQDETGLGPIPTVEEEAKFGEYKNPEYYSYHNYSYYDFELGIQCMHLPQPCAIDENDLLTMVRKACIGEVEDHSGRCCPPPKCTVECMKESSSNDLDEKERKPKSNGEEGKCIQSIDSSTSQEKCSIVEKDDKELHKDNKSVTDSGPKCGNQDPEKQQSNKCGNHDTEKHKSNKCGNQDTEKQKSNKCGKDKE</sequence>
<keyword evidence="3" id="KW-1185">Reference proteome</keyword>
<reference evidence="2" key="2">
    <citation type="submission" date="2020-05" db="UniProtKB">
        <authorList>
            <consortium name="EnsemblMetazoa"/>
        </authorList>
    </citation>
    <scope>IDENTIFICATION</scope>
    <source>
        <strain evidence="2">LVP_AGWG</strain>
    </source>
</reference>
<feature type="compositionally biased region" description="Basic and acidic residues" evidence="1">
    <location>
        <begin position="157"/>
        <end position="172"/>
    </location>
</feature>
<dbReference type="InParanoid" id="A0A6I8U413"/>
<dbReference type="InterPro" id="IPR026193">
    <property type="entry name" value="NDUFV3"/>
</dbReference>
<feature type="region of interest" description="Disordered" evidence="1">
    <location>
        <begin position="148"/>
        <end position="254"/>
    </location>
</feature>
<dbReference type="Pfam" id="PF15880">
    <property type="entry name" value="NDUFV3"/>
    <property type="match status" value="1"/>
</dbReference>
<dbReference type="OrthoDB" id="6161911at2759"/>
<dbReference type="Proteomes" id="UP000008820">
    <property type="component" value="Chromosome 2"/>
</dbReference>
<name>A0A6I8U413_AEDAE</name>
<organism evidence="2 3">
    <name type="scientific">Aedes aegypti</name>
    <name type="common">Yellowfever mosquito</name>
    <name type="synonym">Culex aegypti</name>
    <dbReference type="NCBI Taxonomy" id="7159"/>
    <lineage>
        <taxon>Eukaryota</taxon>
        <taxon>Metazoa</taxon>
        <taxon>Ecdysozoa</taxon>
        <taxon>Arthropoda</taxon>
        <taxon>Hexapoda</taxon>
        <taxon>Insecta</taxon>
        <taxon>Pterygota</taxon>
        <taxon>Neoptera</taxon>
        <taxon>Endopterygota</taxon>
        <taxon>Diptera</taxon>
        <taxon>Nematocera</taxon>
        <taxon>Culicoidea</taxon>
        <taxon>Culicidae</taxon>
        <taxon>Culicinae</taxon>
        <taxon>Aedini</taxon>
        <taxon>Aedes</taxon>
        <taxon>Stegomyia</taxon>
    </lineage>
</organism>
<feature type="compositionally biased region" description="Polar residues" evidence="1">
    <location>
        <begin position="176"/>
        <end position="185"/>
    </location>
</feature>